<dbReference type="Proteomes" id="UP001529510">
    <property type="component" value="Unassembled WGS sequence"/>
</dbReference>
<feature type="compositionally biased region" description="Gly residues" evidence="1">
    <location>
        <begin position="26"/>
        <end position="36"/>
    </location>
</feature>
<protein>
    <submittedName>
        <fullName evidence="2">Uncharacterized protein</fullName>
    </submittedName>
</protein>
<evidence type="ECO:0000313" key="2">
    <source>
        <dbReference type="EMBL" id="KAL0146518.1"/>
    </source>
</evidence>
<evidence type="ECO:0000256" key="1">
    <source>
        <dbReference type="SAM" id="MobiDB-lite"/>
    </source>
</evidence>
<gene>
    <name evidence="2" type="ORF">M9458_058149</name>
</gene>
<feature type="compositionally biased region" description="Basic and acidic residues" evidence="1">
    <location>
        <begin position="54"/>
        <end position="68"/>
    </location>
</feature>
<evidence type="ECO:0000313" key="3">
    <source>
        <dbReference type="Proteomes" id="UP001529510"/>
    </source>
</evidence>
<dbReference type="EMBL" id="JAMKFB020000915">
    <property type="protein sequence ID" value="KAL0146518.1"/>
    <property type="molecule type" value="Genomic_DNA"/>
</dbReference>
<comment type="caution">
    <text evidence="2">The sequence shown here is derived from an EMBL/GenBank/DDBJ whole genome shotgun (WGS) entry which is preliminary data.</text>
</comment>
<feature type="region of interest" description="Disordered" evidence="1">
    <location>
        <begin position="1"/>
        <end position="150"/>
    </location>
</feature>
<accession>A0ABD0MC61</accession>
<proteinExistence type="predicted"/>
<sequence>MMETHDGAEGGRSHGGGQADDSRGPTNGGGAGGGRARGGDGEPMIMGDTEDPEGQGRARSDRGPRLCQREGGVPQSRWDGATRRSRRSDGGDEGAESRGGAAGSEGRGGVQDSEAGGDVEGSSSHDTDGDWQTCSEPTTQMHTHGPLKLPPSRELWQALAPDQSGRWLLGRVGNRESVCGGLVLVLRMSGWWLAGFWVRSGTEEIFHGTGEERGSVSHQCPLHKRGKICSRAIFGTTALCMTRSGLRHRTHRARRPGSWWCELQAGILRYIPRAVDPPASVEGEFRTEKGIHCETTTEIKDWKKRTRNKNGVKR</sequence>
<name>A0ABD0MC61_CIRMR</name>
<feature type="compositionally biased region" description="Polar residues" evidence="1">
    <location>
        <begin position="130"/>
        <end position="142"/>
    </location>
</feature>
<dbReference type="AlphaFoldDB" id="A0ABD0MC61"/>
<feature type="compositionally biased region" description="Basic and acidic residues" evidence="1">
    <location>
        <begin position="1"/>
        <end position="12"/>
    </location>
</feature>
<reference evidence="2 3" key="1">
    <citation type="submission" date="2024-05" db="EMBL/GenBank/DDBJ databases">
        <title>Genome sequencing and assembly of Indian major carp, Cirrhinus mrigala (Hamilton, 1822).</title>
        <authorList>
            <person name="Mohindra V."/>
            <person name="Chowdhury L.M."/>
            <person name="Lal K."/>
            <person name="Jena J.K."/>
        </authorList>
    </citation>
    <scope>NUCLEOTIDE SEQUENCE [LARGE SCALE GENOMIC DNA]</scope>
    <source>
        <strain evidence="2">CM1030</strain>
        <tissue evidence="2">Blood</tissue>
    </source>
</reference>
<feature type="compositionally biased region" description="Gly residues" evidence="1">
    <location>
        <begin position="100"/>
        <end position="109"/>
    </location>
</feature>
<keyword evidence="3" id="KW-1185">Reference proteome</keyword>
<organism evidence="2 3">
    <name type="scientific">Cirrhinus mrigala</name>
    <name type="common">Mrigala</name>
    <dbReference type="NCBI Taxonomy" id="683832"/>
    <lineage>
        <taxon>Eukaryota</taxon>
        <taxon>Metazoa</taxon>
        <taxon>Chordata</taxon>
        <taxon>Craniata</taxon>
        <taxon>Vertebrata</taxon>
        <taxon>Euteleostomi</taxon>
        <taxon>Actinopterygii</taxon>
        <taxon>Neopterygii</taxon>
        <taxon>Teleostei</taxon>
        <taxon>Ostariophysi</taxon>
        <taxon>Cypriniformes</taxon>
        <taxon>Cyprinidae</taxon>
        <taxon>Labeoninae</taxon>
        <taxon>Labeonini</taxon>
        <taxon>Cirrhinus</taxon>
    </lineage>
</organism>